<keyword evidence="4" id="KW-0808">Transferase</keyword>
<dbReference type="SMART" id="SM00450">
    <property type="entry name" value="RHOD"/>
    <property type="match status" value="1"/>
</dbReference>
<keyword evidence="1" id="KW-0472">Membrane</keyword>
<feature type="transmembrane region" description="Helical" evidence="1">
    <location>
        <begin position="148"/>
        <end position="169"/>
    </location>
</feature>
<evidence type="ECO:0000313" key="6">
    <source>
        <dbReference type="Proteomes" id="UP000186904"/>
    </source>
</evidence>
<dbReference type="Gene3D" id="3.40.250.10">
    <property type="entry name" value="Rhodanese-like domain"/>
    <property type="match status" value="1"/>
</dbReference>
<evidence type="ECO:0000313" key="5">
    <source>
        <dbReference type="Proteomes" id="UP000186599"/>
    </source>
</evidence>
<dbReference type="Gene3D" id="6.10.140.1340">
    <property type="match status" value="1"/>
</dbReference>
<dbReference type="Proteomes" id="UP000186904">
    <property type="component" value="Unassembled WGS sequence"/>
</dbReference>
<keyword evidence="1" id="KW-1133">Transmembrane helix</keyword>
<dbReference type="Pfam" id="PF00581">
    <property type="entry name" value="Rhodanese"/>
    <property type="match status" value="1"/>
</dbReference>
<protein>
    <submittedName>
        <fullName evidence="4">Rhodanese-related sulfurtransferase</fullName>
    </submittedName>
</protein>
<organism evidence="4 5">
    <name type="scientific">Halopseudomonas bauzanensis</name>
    <dbReference type="NCBI Taxonomy" id="653930"/>
    <lineage>
        <taxon>Bacteria</taxon>
        <taxon>Pseudomonadati</taxon>
        <taxon>Pseudomonadota</taxon>
        <taxon>Gammaproteobacteria</taxon>
        <taxon>Pseudomonadales</taxon>
        <taxon>Pseudomonadaceae</taxon>
        <taxon>Halopseudomonas</taxon>
    </lineage>
</organism>
<dbReference type="AlphaFoldDB" id="A0A031M8A7"/>
<gene>
    <name evidence="4" type="ORF">SAMN04487855_3152</name>
    <name evidence="3" type="ORF">SAMN05216589_3154</name>
</gene>
<dbReference type="STRING" id="653930.SAMN05216589_3154"/>
<dbReference type="SUPFAM" id="SSF52821">
    <property type="entry name" value="Rhodanese/Cell cycle control phosphatase"/>
    <property type="match status" value="1"/>
</dbReference>
<dbReference type="PROSITE" id="PS50206">
    <property type="entry name" value="RHODANESE_3"/>
    <property type="match status" value="1"/>
</dbReference>
<evidence type="ECO:0000256" key="1">
    <source>
        <dbReference type="SAM" id="Phobius"/>
    </source>
</evidence>
<dbReference type="InterPro" id="IPR021309">
    <property type="entry name" value="YgaP-like_TM"/>
</dbReference>
<accession>A0A031M8A7</accession>
<dbReference type="InterPro" id="IPR036873">
    <property type="entry name" value="Rhodanese-like_dom_sf"/>
</dbReference>
<dbReference type="InterPro" id="IPR001763">
    <property type="entry name" value="Rhodanese-like_dom"/>
</dbReference>
<dbReference type="RefSeq" id="WP_036992889.1">
    <property type="nucleotide sequence ID" value="NZ_FOGN01000008.1"/>
</dbReference>
<feature type="domain" description="Rhodanese" evidence="2">
    <location>
        <begin position="13"/>
        <end position="107"/>
    </location>
</feature>
<dbReference type="Proteomes" id="UP000186599">
    <property type="component" value="Unassembled WGS sequence"/>
</dbReference>
<keyword evidence="5" id="KW-1185">Reference proteome</keyword>
<evidence type="ECO:0000313" key="4">
    <source>
        <dbReference type="EMBL" id="SFM31828.1"/>
    </source>
</evidence>
<proteinExistence type="predicted"/>
<dbReference type="GO" id="GO:0016740">
    <property type="term" value="F:transferase activity"/>
    <property type="evidence" value="ECO:0007669"/>
    <property type="project" value="UniProtKB-KW"/>
</dbReference>
<dbReference type="CDD" id="cd00158">
    <property type="entry name" value="RHOD"/>
    <property type="match status" value="1"/>
</dbReference>
<name>A0A031M8A7_9GAMM</name>
<sequence length="175" mass="18572">MKRIHPRDLLTNASAELCVLDVRTAPEVAAAGLPGALHIPLHELTPERLRSELEKSGKQGSCVYLLCQGGKRAEQAAQQLTGKVDLELCVIEGGMNEVQKCNIAVTQSATTKPMSLEQQVRIVAGTLVLVGVVLGTWVHAGFYGLSAFVGAGLIFAGVTNACLMGKLLARAPWNK</sequence>
<dbReference type="EMBL" id="FOUA01000008">
    <property type="protein sequence ID" value="SFM31828.1"/>
    <property type="molecule type" value="Genomic_DNA"/>
</dbReference>
<keyword evidence="1" id="KW-0812">Transmembrane</keyword>
<dbReference type="EMBL" id="FOGN01000008">
    <property type="protein sequence ID" value="SES31721.1"/>
    <property type="molecule type" value="Genomic_DNA"/>
</dbReference>
<evidence type="ECO:0000313" key="3">
    <source>
        <dbReference type="EMBL" id="SES31721.1"/>
    </source>
</evidence>
<dbReference type="Pfam" id="PF11127">
    <property type="entry name" value="YgaP-like_TM"/>
    <property type="match status" value="1"/>
</dbReference>
<feature type="transmembrane region" description="Helical" evidence="1">
    <location>
        <begin position="122"/>
        <end position="142"/>
    </location>
</feature>
<reference evidence="5 6" key="1">
    <citation type="submission" date="2016-10" db="EMBL/GenBank/DDBJ databases">
        <authorList>
            <person name="de Groot N.N."/>
        </authorList>
    </citation>
    <scope>NUCLEOTIDE SEQUENCE [LARGE SCALE GENOMIC DNA]</scope>
    <source>
        <strain evidence="4 5">CGMCC 1.9095</strain>
        <strain evidence="3 6">DSM 22558</strain>
    </source>
</reference>
<evidence type="ECO:0000259" key="2">
    <source>
        <dbReference type="PROSITE" id="PS50206"/>
    </source>
</evidence>
<dbReference type="OrthoDB" id="1445766at2"/>